<evidence type="ECO:0000313" key="4">
    <source>
        <dbReference type="Proteomes" id="UP000781932"/>
    </source>
</evidence>
<dbReference type="Pfam" id="PF24852">
    <property type="entry name" value="DUF7726"/>
    <property type="match status" value="1"/>
</dbReference>
<evidence type="ECO:0000259" key="2">
    <source>
        <dbReference type="Pfam" id="PF24852"/>
    </source>
</evidence>
<sequence length="234" mass="24752">MPPKRAAAAPPTPLGEVDANRVTAPAAGTAKLTTVTTLKPAPKSRKRKSDAVEGDSAAASAPAPKKAATKKKEDPMPDLSGIHLPGDESMSVPVYDTCSTVRTKINALLKKDGVTKAGFLRACVKAAYGAESTHKTAPSLLANFLAKKGPTGGNTSSVFYAAYVFFEKLRIRDGKAKTKTREEMEATWGAEGFDREHDASRGVWCHASEAATVDKHGKLHIVPRGGGRPRGGWF</sequence>
<dbReference type="EMBL" id="JAATWM020000004">
    <property type="protein sequence ID" value="KAF9880827.1"/>
    <property type="molecule type" value="Genomic_DNA"/>
</dbReference>
<comment type="caution">
    <text evidence="3">The sequence shown here is derived from an EMBL/GenBank/DDBJ whole genome shotgun (WGS) entry which is preliminary data.</text>
</comment>
<dbReference type="InterPro" id="IPR056143">
    <property type="entry name" value="DUF7726"/>
</dbReference>
<dbReference type="AlphaFoldDB" id="A0A9P6ICE5"/>
<accession>A0A9P6ICE5</accession>
<reference evidence="3" key="2">
    <citation type="submission" date="2020-11" db="EMBL/GenBank/DDBJ databases">
        <title>Whole genome sequencing of Colletotrichum sp.</title>
        <authorList>
            <person name="Li H."/>
        </authorList>
    </citation>
    <scope>NUCLEOTIDE SEQUENCE</scope>
    <source>
        <strain evidence="3">CkLH20</strain>
    </source>
</reference>
<dbReference type="Proteomes" id="UP000781932">
    <property type="component" value="Unassembled WGS sequence"/>
</dbReference>
<reference evidence="3" key="1">
    <citation type="submission" date="2020-03" db="EMBL/GenBank/DDBJ databases">
        <authorList>
            <person name="He L."/>
        </authorList>
    </citation>
    <scope>NUCLEOTIDE SEQUENCE</scope>
    <source>
        <strain evidence="3">CkLH20</strain>
    </source>
</reference>
<dbReference type="GeneID" id="62157662"/>
<evidence type="ECO:0000256" key="1">
    <source>
        <dbReference type="SAM" id="MobiDB-lite"/>
    </source>
</evidence>
<proteinExistence type="predicted"/>
<dbReference type="PANTHER" id="PTHR42339:SF1">
    <property type="entry name" value="HISTONE H1"/>
    <property type="match status" value="1"/>
</dbReference>
<organism evidence="3 4">
    <name type="scientific">Colletotrichum karsti</name>
    <dbReference type="NCBI Taxonomy" id="1095194"/>
    <lineage>
        <taxon>Eukaryota</taxon>
        <taxon>Fungi</taxon>
        <taxon>Dikarya</taxon>
        <taxon>Ascomycota</taxon>
        <taxon>Pezizomycotina</taxon>
        <taxon>Sordariomycetes</taxon>
        <taxon>Hypocreomycetidae</taxon>
        <taxon>Glomerellales</taxon>
        <taxon>Glomerellaceae</taxon>
        <taxon>Colletotrichum</taxon>
        <taxon>Colletotrichum boninense species complex</taxon>
    </lineage>
</organism>
<evidence type="ECO:0000313" key="3">
    <source>
        <dbReference type="EMBL" id="KAF9880827.1"/>
    </source>
</evidence>
<name>A0A9P6ICE5_9PEZI</name>
<dbReference type="PANTHER" id="PTHR42339">
    <property type="entry name" value="HISTONE H1"/>
    <property type="match status" value="1"/>
</dbReference>
<dbReference type="RefSeq" id="XP_038750288.1">
    <property type="nucleotide sequence ID" value="XM_038884588.1"/>
</dbReference>
<feature type="region of interest" description="Disordered" evidence="1">
    <location>
        <begin position="1"/>
        <end position="86"/>
    </location>
</feature>
<dbReference type="OrthoDB" id="2592504at2759"/>
<keyword evidence="4" id="KW-1185">Reference proteome</keyword>
<feature type="compositionally biased region" description="Low complexity" evidence="1">
    <location>
        <begin position="56"/>
        <end position="66"/>
    </location>
</feature>
<gene>
    <name evidence="3" type="ORF">CkaCkLH20_01869</name>
</gene>
<feature type="domain" description="DUF7726" evidence="2">
    <location>
        <begin position="92"/>
        <end position="175"/>
    </location>
</feature>
<protein>
    <recommendedName>
        <fullName evidence="2">DUF7726 domain-containing protein</fullName>
    </recommendedName>
</protein>